<dbReference type="Pfam" id="PF15430">
    <property type="entry name" value="SVWC"/>
    <property type="match status" value="1"/>
</dbReference>
<sequence length="89" mass="9653">MKVIGIIFFSAVIVAAFAERSCPEIPGVGILNHGEEAAGPVGECIHLTCDDGDYIKKTCSTSTDARCYETPRDPTKRYPECCPLFICPL</sequence>
<evidence type="ECO:0000256" key="3">
    <source>
        <dbReference type="SAM" id="SignalP"/>
    </source>
</evidence>
<dbReference type="Proteomes" id="UP001652700">
    <property type="component" value="Unplaced"/>
</dbReference>
<reference evidence="5" key="2">
    <citation type="submission" date="2025-05" db="UniProtKB">
        <authorList>
            <consortium name="EnsemblMetazoa"/>
        </authorList>
    </citation>
    <scope>IDENTIFICATION</scope>
</reference>
<evidence type="ECO:0000259" key="4">
    <source>
        <dbReference type="Pfam" id="PF15430"/>
    </source>
</evidence>
<feature type="signal peptide" evidence="3">
    <location>
        <begin position="1"/>
        <end position="18"/>
    </location>
</feature>
<reference evidence="7" key="1">
    <citation type="submission" date="2025-04" db="UniProtKB">
        <authorList>
            <consortium name="RefSeq"/>
        </authorList>
    </citation>
    <scope>IDENTIFICATION</scope>
    <source>
        <tissue evidence="7">Whole insect</tissue>
    </source>
</reference>
<dbReference type="RefSeq" id="XP_028139881.1">
    <property type="nucleotide sequence ID" value="XM_028284080.1"/>
</dbReference>
<dbReference type="InterPro" id="IPR029277">
    <property type="entry name" value="SVWC_dom"/>
</dbReference>
<feature type="domain" description="Single" evidence="4">
    <location>
        <begin position="30"/>
        <end position="87"/>
    </location>
</feature>
<evidence type="ECO:0000256" key="1">
    <source>
        <dbReference type="ARBA" id="ARBA00004613"/>
    </source>
</evidence>
<organism evidence="7">
    <name type="scientific">Diabrotica virgifera virgifera</name>
    <name type="common">western corn rootworm</name>
    <dbReference type="NCBI Taxonomy" id="50390"/>
    <lineage>
        <taxon>Eukaryota</taxon>
        <taxon>Metazoa</taxon>
        <taxon>Ecdysozoa</taxon>
        <taxon>Arthropoda</taxon>
        <taxon>Hexapoda</taxon>
        <taxon>Insecta</taxon>
        <taxon>Pterygota</taxon>
        <taxon>Neoptera</taxon>
        <taxon>Endopterygota</taxon>
        <taxon>Coleoptera</taxon>
        <taxon>Polyphaga</taxon>
        <taxon>Cucujiformia</taxon>
        <taxon>Chrysomeloidea</taxon>
        <taxon>Chrysomelidae</taxon>
        <taxon>Galerucinae</taxon>
        <taxon>Diabroticina</taxon>
        <taxon>Diabroticites</taxon>
        <taxon>Diabrotica</taxon>
    </lineage>
</organism>
<evidence type="ECO:0000313" key="5">
    <source>
        <dbReference type="EnsemblMetazoa" id="XP_050499365.1"/>
    </source>
</evidence>
<name>A0A6P7FU90_DIAVI</name>
<evidence type="ECO:0000313" key="7">
    <source>
        <dbReference type="RefSeq" id="XP_028139881.1"/>
    </source>
</evidence>
<keyword evidence="6" id="KW-1185">Reference proteome</keyword>
<dbReference type="AlphaFoldDB" id="A0A6P7FU90"/>
<evidence type="ECO:0000313" key="6">
    <source>
        <dbReference type="Proteomes" id="UP001652700"/>
    </source>
</evidence>
<comment type="subcellular location">
    <subcellularLocation>
        <location evidence="1">Secreted</location>
    </subcellularLocation>
</comment>
<evidence type="ECO:0000256" key="2">
    <source>
        <dbReference type="ARBA" id="ARBA00022525"/>
    </source>
</evidence>
<accession>A0A6P7FU90</accession>
<dbReference type="EnsemblMetazoa" id="XM_050643408.1">
    <property type="protein sequence ID" value="XP_050499365.1"/>
    <property type="gene ID" value="LOC126879976"/>
</dbReference>
<proteinExistence type="predicted"/>
<protein>
    <submittedName>
        <fullName evidence="7">Uncharacterized protein LOC114334069 isoform X2</fullName>
    </submittedName>
</protein>
<dbReference type="InParanoid" id="A0A6P7FU90"/>
<gene>
    <name evidence="7" type="primary">LOC114334069</name>
</gene>
<dbReference type="GO" id="GO:0005576">
    <property type="term" value="C:extracellular region"/>
    <property type="evidence" value="ECO:0007669"/>
    <property type="project" value="UniProtKB-SubCell"/>
</dbReference>
<feature type="chain" id="PRO_5028469914" evidence="3">
    <location>
        <begin position="19"/>
        <end position="89"/>
    </location>
</feature>
<keyword evidence="3" id="KW-0732">Signal</keyword>
<dbReference type="OrthoDB" id="7390288at2759"/>
<keyword evidence="2" id="KW-0964">Secreted</keyword>